<organism evidence="1 2">
    <name type="scientific">Cysteiniphilum litorale</name>
    <dbReference type="NCBI Taxonomy" id="2056700"/>
    <lineage>
        <taxon>Bacteria</taxon>
        <taxon>Pseudomonadati</taxon>
        <taxon>Pseudomonadota</taxon>
        <taxon>Gammaproteobacteria</taxon>
        <taxon>Thiotrichales</taxon>
        <taxon>Fastidiosibacteraceae</taxon>
        <taxon>Cysteiniphilum</taxon>
    </lineage>
</organism>
<reference evidence="1" key="1">
    <citation type="journal article" date="2014" name="Int. J. Syst. Evol. Microbiol.">
        <title>Complete genome sequence of Corynebacterium casei LMG S-19264T (=DSM 44701T), isolated from a smear-ripened cheese.</title>
        <authorList>
            <consortium name="US DOE Joint Genome Institute (JGI-PGF)"/>
            <person name="Walter F."/>
            <person name="Albersmeier A."/>
            <person name="Kalinowski J."/>
            <person name="Ruckert C."/>
        </authorList>
    </citation>
    <scope>NUCLEOTIDE SEQUENCE</scope>
    <source>
        <strain evidence="1">CGMCC 1.15758</strain>
    </source>
</reference>
<reference evidence="1" key="2">
    <citation type="submission" date="2020-09" db="EMBL/GenBank/DDBJ databases">
        <authorList>
            <person name="Sun Q."/>
            <person name="Zhou Y."/>
        </authorList>
    </citation>
    <scope>NUCLEOTIDE SEQUENCE</scope>
    <source>
        <strain evidence="1">CGMCC 1.15758</strain>
    </source>
</reference>
<evidence type="ECO:0000313" key="2">
    <source>
        <dbReference type="Proteomes" id="UP000636949"/>
    </source>
</evidence>
<gene>
    <name evidence="1" type="ORF">GCM10010995_15210</name>
</gene>
<protein>
    <submittedName>
        <fullName evidence="1">Uncharacterized protein</fullName>
    </submittedName>
</protein>
<evidence type="ECO:0000313" key="1">
    <source>
        <dbReference type="EMBL" id="GGF98924.1"/>
    </source>
</evidence>
<keyword evidence="2" id="KW-1185">Reference proteome</keyword>
<dbReference type="RefSeq" id="WP_150468828.1">
    <property type="nucleotide sequence ID" value="NZ_BMJS01000016.1"/>
</dbReference>
<name>A0A8J3E960_9GAMM</name>
<dbReference type="EMBL" id="BMJS01000016">
    <property type="protein sequence ID" value="GGF98924.1"/>
    <property type="molecule type" value="Genomic_DNA"/>
</dbReference>
<dbReference type="Proteomes" id="UP000636949">
    <property type="component" value="Unassembled WGS sequence"/>
</dbReference>
<proteinExistence type="predicted"/>
<sequence>MQNTGINRLDNLDDIEYVTKQLEILIRSSFKLVLDLCKKSEMTLENYSYCISATALCDAVSVKIINKLILAAEIGWQKLVTTANKDYATETLSSTLHRYINCEIKTLDQMDTIDDIYNALFKIDNDSIEFISSYVVNTSLAVK</sequence>
<dbReference type="AlphaFoldDB" id="A0A8J3E960"/>
<comment type="caution">
    <text evidence="1">The sequence shown here is derived from an EMBL/GenBank/DDBJ whole genome shotgun (WGS) entry which is preliminary data.</text>
</comment>
<accession>A0A8J3E960</accession>